<feature type="chain" id="PRO_5026969805" description="Outer membrane assembly lipoprotein YfiO" evidence="1">
    <location>
        <begin position="24"/>
        <end position="720"/>
    </location>
</feature>
<name>A0A6N2ZW23_9ENTR</name>
<evidence type="ECO:0000313" key="2">
    <source>
        <dbReference type="EMBL" id="VYT82317.1"/>
    </source>
</evidence>
<feature type="signal peptide" evidence="1">
    <location>
        <begin position="1"/>
        <end position="23"/>
    </location>
</feature>
<keyword evidence="1" id="KW-0732">Signal</keyword>
<evidence type="ECO:0008006" key="3">
    <source>
        <dbReference type="Google" id="ProtNLM"/>
    </source>
</evidence>
<gene>
    <name evidence="2" type="ORF">EMLFYP7_00700</name>
</gene>
<reference evidence="2" key="1">
    <citation type="submission" date="2019-11" db="EMBL/GenBank/DDBJ databases">
        <authorList>
            <person name="Feng L."/>
        </authorList>
    </citation>
    <scope>NUCLEOTIDE SEQUENCE</scope>
    <source>
        <strain evidence="2">EMassiliensisLFYP7</strain>
    </source>
</reference>
<dbReference type="AlphaFoldDB" id="A0A6N2ZW23"/>
<organism evidence="2">
    <name type="scientific">Phytobacter massiliensis</name>
    <dbReference type="NCBI Taxonomy" id="1485952"/>
    <lineage>
        <taxon>Bacteria</taxon>
        <taxon>Pseudomonadati</taxon>
        <taxon>Pseudomonadota</taxon>
        <taxon>Gammaproteobacteria</taxon>
        <taxon>Enterobacterales</taxon>
        <taxon>Enterobacteriaceae</taxon>
        <taxon>Phytobacter</taxon>
    </lineage>
</organism>
<accession>A0A6N2ZW23</accession>
<proteinExistence type="predicted"/>
<protein>
    <recommendedName>
        <fullName evidence="3">Outer membrane assembly lipoprotein YfiO</fullName>
    </recommendedName>
</protein>
<sequence length="720" mass="80130">MKTWHKTMLALAVTAAASLSAHASSDMGSCPWGYEGCFLASPPVLDTSNDSRDNLLRLTGEKHAFTPLRQPIPDDITRSRSYYFGPHIDEWYNADAPDEETASPLAETAFDERLKALNLSADELNENTFRGDDASGRFISNSPESASALFAALLADKSLTPDQRTTLARARLAVPGGAELQTMLSELPYAEGSAAAFRDYLLAADHFYQGDYAPAAAIFARLKDSPQPWLAETATYMLMRTALNQSTANASGEYGEFMVLKVDKAAADRAQAWAESYLQRWPEGMYASSTRGLMRRISWYRQDWDRLAALYEKAFAQAQSGEALVALIAENDSKLQSKDLSGYDDFFISAPDAPLITFTQTLRLMRATECDDNAPCVDDAFLQAIKPIFDNSGKPELWRYLSLRHQYAQKAYPAVVSAIKPVDSLPASDILLFSEQVLYGEALMAQEQWPVARSHWLHLLGLSKDFEQQQYLQAKLAATELESGNVDAVFAADSAVTSLRYRSLVLKTKASADLLRQQVINGPNSEERTIALHTLLMKDLIDGRYGEWLTDKKLASHISRPVIDEAFSDVSLTVFDWNGKQTEQGYYCAALANTVSVLAKNPDDAHALNCLGEFFRTTQAKVNSWKEAEGNDALSSAVADALDNGKPDRQRYYQQIITDNKAEVEDKAYALYRAVRCYAPAGYNDCGGEEVDKRKRKGWFTQLKTQYPGSPWAQKLDYYW</sequence>
<dbReference type="RefSeq" id="WP_156564790.1">
    <property type="nucleotide sequence ID" value="NZ_CACRTZ010000004.1"/>
</dbReference>
<evidence type="ECO:0000256" key="1">
    <source>
        <dbReference type="SAM" id="SignalP"/>
    </source>
</evidence>
<dbReference type="EMBL" id="CACRTZ010000004">
    <property type="protein sequence ID" value="VYT82317.1"/>
    <property type="molecule type" value="Genomic_DNA"/>
</dbReference>